<dbReference type="Pfam" id="PF00271">
    <property type="entry name" value="Helicase_C"/>
    <property type="match status" value="1"/>
</dbReference>
<dbReference type="RefSeq" id="XP_046058266.1">
    <property type="nucleotide sequence ID" value="XM_046208513.1"/>
</dbReference>
<dbReference type="InterPro" id="IPR049730">
    <property type="entry name" value="SNF2/RAD54-like_C"/>
</dbReference>
<dbReference type="GeneID" id="70239113"/>
<evidence type="ECO:0000256" key="8">
    <source>
        <dbReference type="ARBA" id="ARBA00023125"/>
    </source>
</evidence>
<evidence type="ECO:0000256" key="7">
    <source>
        <dbReference type="ARBA" id="ARBA00022840"/>
    </source>
</evidence>
<evidence type="ECO:0000256" key="5">
    <source>
        <dbReference type="ARBA" id="ARBA00022801"/>
    </source>
</evidence>
<keyword evidence="15" id="KW-1185">Reference proteome</keyword>
<feature type="region of interest" description="Disordered" evidence="11">
    <location>
        <begin position="112"/>
        <end position="133"/>
    </location>
</feature>
<evidence type="ECO:0000313" key="15">
    <source>
        <dbReference type="Proteomes" id="UP000769157"/>
    </source>
</evidence>
<dbReference type="PANTHER" id="PTHR45629">
    <property type="entry name" value="SNF2/RAD54 FAMILY MEMBER"/>
    <property type="match status" value="1"/>
</dbReference>
<dbReference type="SMART" id="SM00487">
    <property type="entry name" value="DEXDc"/>
    <property type="match status" value="1"/>
</dbReference>
<feature type="compositionally biased region" description="Polar residues" evidence="11">
    <location>
        <begin position="114"/>
        <end position="133"/>
    </location>
</feature>
<keyword evidence="9" id="KW-0234">DNA repair</keyword>
<dbReference type="GO" id="GO:0008094">
    <property type="term" value="F:ATP-dependent activity, acting on DNA"/>
    <property type="evidence" value="ECO:0007669"/>
    <property type="project" value="TreeGrafter"/>
</dbReference>
<evidence type="ECO:0000256" key="11">
    <source>
        <dbReference type="SAM" id="MobiDB-lite"/>
    </source>
</evidence>
<dbReference type="CDD" id="cd18793">
    <property type="entry name" value="SF2_C_SNF"/>
    <property type="match status" value="1"/>
</dbReference>
<evidence type="ECO:0000256" key="1">
    <source>
        <dbReference type="ARBA" id="ARBA00004123"/>
    </source>
</evidence>
<evidence type="ECO:0000259" key="12">
    <source>
        <dbReference type="PROSITE" id="PS51192"/>
    </source>
</evidence>
<evidence type="ECO:0000259" key="13">
    <source>
        <dbReference type="PROSITE" id="PS51194"/>
    </source>
</evidence>
<keyword evidence="3" id="KW-0547">Nucleotide-binding</keyword>
<dbReference type="Pfam" id="PF25875">
    <property type="entry name" value="WHD_Rad26_CSB"/>
    <property type="match status" value="1"/>
</dbReference>
<evidence type="ECO:0000256" key="6">
    <source>
        <dbReference type="ARBA" id="ARBA00022806"/>
    </source>
</evidence>
<dbReference type="GO" id="GO:0016787">
    <property type="term" value="F:hydrolase activity"/>
    <property type="evidence" value="ECO:0007669"/>
    <property type="project" value="UniProtKB-KW"/>
</dbReference>
<dbReference type="Gene3D" id="3.40.50.10810">
    <property type="entry name" value="Tandem AAA-ATPase domain"/>
    <property type="match status" value="1"/>
</dbReference>
<sequence length="995" mass="113260">MTESASGPSGGRELESLGVRLMEQDSLEQEVAHDANKMILAREIELDQKRLQKAKDRQSKLQGRLRGMEVRLTSSATRISEKEKLRADMDRLRREELAPLLKDIQDIETRLKENQGSQANENKTPQSSTEMLPGETQQEFLVRTGKVTAFGSSNAFIEEDETKLKNHQELIIPGIELAEEAEEDDDEANFLKRKQDENLDDGNERLYRDRLRRWEQRRQALRTELRPDYTDDPQLAEWQKPHPNNADAILNDEFRVPGDIYPSLFDYQRTGVQWLWELYSQKTGGIIGDEMGLGKTIQVISFLAGLHYSGKLTKPVLVVCPATVLSQWCKEFHRWWPAFRVIILHSIGTGMTGKRTEDFSDDDDDDVDTASLPTDSRAKELVNSVLRSGHVIITTYVGVRIYAKYLLPVRWNYVVLDEGHKIRNPDSHVTLACKQLKTPNRIILSGTPIQNNLVELWSLFDFVFPGRLGTLPVFQKQFCVPINIGGYANATNVQVQTGYKCAVILRDLISPYLLRRVKADVAKDLPKKSEMVLFCKLTNVQRKLYEDFLNSEDINKILRGKRNALYGIDILRKICNHPDLVDLKIGKRGSRTAEQLQARAGKLQVVRALLEVWFNEGRKTLVFTQTRQMLDVLQDFMEALNAETELDFSYLRMDGTTPISQRQTLVDKFNTDPIYNVFLLTTRVGGLGVNLTGASRVIIYDPDWNPSTDVQARERAWRLGQKKDVVIYRLMMAGSIEEKIYHRQIFKQLLTNKILKDPKQKRFFKMNDLHELFTLGDSETKFNNSRVPKKNEDDFLQVSNLQGVSGLQKYEDGNDDDHNEEKDLMAGLLGNSALQSALEHESVLGPSSSHSIIDNEASRIANEAVRALRESRKLARQSTVGVPTWTGKFGAAGKSVAPLRKSPSPVVSSNSILDNIKRRKDTAPKPKLEDSDLIEKLSSYMAGLDGYFSTSAAVLDKLKIDVSNEKTVKVVRSMLKSICRWDKERKGWVLNEEFR</sequence>
<keyword evidence="8" id="KW-0238">DNA-binding</keyword>
<dbReference type="PROSITE" id="PS51194">
    <property type="entry name" value="HELICASE_CTER"/>
    <property type="match status" value="1"/>
</dbReference>
<protein>
    <recommendedName>
        <fullName evidence="16">DNA repair and recombination protein RAD26</fullName>
    </recommendedName>
</protein>
<evidence type="ECO:0000256" key="3">
    <source>
        <dbReference type="ARBA" id="ARBA00022741"/>
    </source>
</evidence>
<keyword evidence="5" id="KW-0378">Hydrolase</keyword>
<keyword evidence="10" id="KW-0539">Nucleus</keyword>
<keyword evidence="4" id="KW-0227">DNA damage</keyword>
<feature type="domain" description="Helicase C-terminal" evidence="13">
    <location>
        <begin position="604"/>
        <end position="770"/>
    </location>
</feature>
<dbReference type="InterPro" id="IPR027417">
    <property type="entry name" value="P-loop_NTPase"/>
</dbReference>
<dbReference type="EMBL" id="JAEUBE010000504">
    <property type="protein sequence ID" value="KAH3660563.1"/>
    <property type="molecule type" value="Genomic_DNA"/>
</dbReference>
<dbReference type="InterPro" id="IPR014001">
    <property type="entry name" value="Helicase_ATP-bd"/>
</dbReference>
<dbReference type="Proteomes" id="UP000769157">
    <property type="component" value="Unassembled WGS sequence"/>
</dbReference>
<dbReference type="GO" id="GO:0006283">
    <property type="term" value="P:transcription-coupled nucleotide-excision repair"/>
    <property type="evidence" value="ECO:0007669"/>
    <property type="project" value="TreeGrafter"/>
</dbReference>
<evidence type="ECO:0008006" key="16">
    <source>
        <dbReference type="Google" id="ProtNLM"/>
    </source>
</evidence>
<dbReference type="InterPro" id="IPR001650">
    <property type="entry name" value="Helicase_C-like"/>
</dbReference>
<keyword evidence="6" id="KW-0347">Helicase</keyword>
<keyword evidence="7" id="KW-0067">ATP-binding</keyword>
<comment type="subcellular location">
    <subcellularLocation>
        <location evidence="1">Nucleus</location>
    </subcellularLocation>
</comment>
<dbReference type="FunFam" id="3.40.50.10810:FF:000039">
    <property type="entry name" value="DNA repair protein Rhp26/Rad26"/>
    <property type="match status" value="1"/>
</dbReference>
<dbReference type="AlphaFoldDB" id="A0A9P8NUG8"/>
<dbReference type="SMART" id="SM00490">
    <property type="entry name" value="HELICc"/>
    <property type="match status" value="1"/>
</dbReference>
<gene>
    <name evidence="14" type="ORF">OGAPHI_007149</name>
</gene>
<reference evidence="14" key="2">
    <citation type="submission" date="2021-01" db="EMBL/GenBank/DDBJ databases">
        <authorList>
            <person name="Schikora-Tamarit M.A."/>
        </authorList>
    </citation>
    <scope>NUCLEOTIDE SEQUENCE</scope>
    <source>
        <strain evidence="14">CBS6075</strain>
    </source>
</reference>
<proteinExistence type="inferred from homology"/>
<dbReference type="SUPFAM" id="SSF52540">
    <property type="entry name" value="P-loop containing nucleoside triphosphate hydrolases"/>
    <property type="match status" value="2"/>
</dbReference>
<dbReference type="GO" id="GO:0005524">
    <property type="term" value="F:ATP binding"/>
    <property type="evidence" value="ECO:0007669"/>
    <property type="project" value="InterPro"/>
</dbReference>
<comment type="similarity">
    <text evidence="2">Belongs to the SNF2/RAD54 helicase family.</text>
</comment>
<dbReference type="PANTHER" id="PTHR45629:SF7">
    <property type="entry name" value="DNA EXCISION REPAIR PROTEIN ERCC-6-RELATED"/>
    <property type="match status" value="1"/>
</dbReference>
<dbReference type="GO" id="GO:0005634">
    <property type="term" value="C:nucleus"/>
    <property type="evidence" value="ECO:0007669"/>
    <property type="project" value="TreeGrafter"/>
</dbReference>
<reference evidence="14" key="1">
    <citation type="journal article" date="2021" name="Open Biol.">
        <title>Shared evolutionary footprints suggest mitochondrial oxidative damage underlies multiple complex I losses in fungi.</title>
        <authorList>
            <person name="Schikora-Tamarit M.A."/>
            <person name="Marcet-Houben M."/>
            <person name="Nosek J."/>
            <person name="Gabaldon T."/>
        </authorList>
    </citation>
    <scope>NUCLEOTIDE SEQUENCE</scope>
    <source>
        <strain evidence="14">CBS6075</strain>
    </source>
</reference>
<feature type="domain" description="Helicase ATP-binding" evidence="12">
    <location>
        <begin position="276"/>
        <end position="466"/>
    </location>
</feature>
<accession>A0A9P8NUG8</accession>
<dbReference type="Gene3D" id="3.40.50.300">
    <property type="entry name" value="P-loop containing nucleotide triphosphate hydrolases"/>
    <property type="match status" value="1"/>
</dbReference>
<dbReference type="InterPro" id="IPR050496">
    <property type="entry name" value="SNF2_RAD54_helicase_repair"/>
</dbReference>
<dbReference type="InterPro" id="IPR000330">
    <property type="entry name" value="SNF2_N"/>
</dbReference>
<evidence type="ECO:0000256" key="4">
    <source>
        <dbReference type="ARBA" id="ARBA00022763"/>
    </source>
</evidence>
<dbReference type="InterPro" id="IPR058951">
    <property type="entry name" value="WHD_Rad26_CSB-like"/>
</dbReference>
<dbReference type="OrthoDB" id="413460at2759"/>
<evidence type="ECO:0000313" key="14">
    <source>
        <dbReference type="EMBL" id="KAH3660563.1"/>
    </source>
</evidence>
<dbReference type="InterPro" id="IPR038718">
    <property type="entry name" value="SNF2-like_sf"/>
</dbReference>
<name>A0A9P8NUG8_9ASCO</name>
<comment type="caution">
    <text evidence="14">The sequence shown here is derived from an EMBL/GenBank/DDBJ whole genome shotgun (WGS) entry which is preliminary data.</text>
</comment>
<evidence type="ECO:0000256" key="10">
    <source>
        <dbReference type="ARBA" id="ARBA00023242"/>
    </source>
</evidence>
<evidence type="ECO:0000256" key="2">
    <source>
        <dbReference type="ARBA" id="ARBA00007025"/>
    </source>
</evidence>
<dbReference type="CDD" id="cd18000">
    <property type="entry name" value="DEXHc_ERCC6"/>
    <property type="match status" value="1"/>
</dbReference>
<dbReference type="Pfam" id="PF00176">
    <property type="entry name" value="SNF2-rel_dom"/>
    <property type="match status" value="1"/>
</dbReference>
<evidence type="ECO:0000256" key="9">
    <source>
        <dbReference type="ARBA" id="ARBA00023204"/>
    </source>
</evidence>
<organism evidence="14 15">
    <name type="scientific">Ogataea philodendri</name>
    <dbReference type="NCBI Taxonomy" id="1378263"/>
    <lineage>
        <taxon>Eukaryota</taxon>
        <taxon>Fungi</taxon>
        <taxon>Dikarya</taxon>
        <taxon>Ascomycota</taxon>
        <taxon>Saccharomycotina</taxon>
        <taxon>Pichiomycetes</taxon>
        <taxon>Pichiales</taxon>
        <taxon>Pichiaceae</taxon>
        <taxon>Ogataea</taxon>
    </lineage>
</organism>
<dbReference type="PROSITE" id="PS51192">
    <property type="entry name" value="HELICASE_ATP_BIND_1"/>
    <property type="match status" value="1"/>
</dbReference>